<evidence type="ECO:0000313" key="7">
    <source>
        <dbReference type="Proteomes" id="UP000028302"/>
    </source>
</evidence>
<accession>A0A084IPY9</accession>
<keyword evidence="7" id="KW-1185">Reference proteome</keyword>
<feature type="chain" id="PRO_5001776582" evidence="4">
    <location>
        <begin position="32"/>
        <end position="339"/>
    </location>
</feature>
<name>A0A084IPY9_SALHC</name>
<evidence type="ECO:0000259" key="5">
    <source>
        <dbReference type="Pfam" id="PF13407"/>
    </source>
</evidence>
<dbReference type="Pfam" id="PF13407">
    <property type="entry name" value="Peripla_BP_4"/>
    <property type="match status" value="1"/>
</dbReference>
<dbReference type="CDD" id="cd06309">
    <property type="entry name" value="PBP1_galactofuranose_YtfQ-like"/>
    <property type="match status" value="1"/>
</dbReference>
<comment type="caution">
    <text evidence="6">The sequence shown here is derived from an EMBL/GenBank/DDBJ whole genome shotgun (WGS) entry which is preliminary data.</text>
</comment>
<dbReference type="GO" id="GO:0055085">
    <property type="term" value="P:transmembrane transport"/>
    <property type="evidence" value="ECO:0007669"/>
    <property type="project" value="UniProtKB-ARBA"/>
</dbReference>
<dbReference type="GO" id="GO:0030313">
    <property type="term" value="C:cell envelope"/>
    <property type="evidence" value="ECO:0007669"/>
    <property type="project" value="UniProtKB-SubCell"/>
</dbReference>
<dbReference type="PATRIC" id="fig|1304275.5.peg.841"/>
<evidence type="ECO:0000256" key="4">
    <source>
        <dbReference type="SAM" id="SignalP"/>
    </source>
</evidence>
<comment type="subcellular location">
    <subcellularLocation>
        <location evidence="1">Cell envelope</location>
    </subcellularLocation>
</comment>
<evidence type="ECO:0000256" key="3">
    <source>
        <dbReference type="ARBA" id="ARBA00022729"/>
    </source>
</evidence>
<comment type="similarity">
    <text evidence="2">Belongs to the bacterial solute-binding protein 2 family.</text>
</comment>
<feature type="signal peptide" evidence="4">
    <location>
        <begin position="1"/>
        <end position="31"/>
    </location>
</feature>
<dbReference type="RefSeq" id="WP_051883012.1">
    <property type="nucleotide sequence ID" value="NZ_APNK01000003.1"/>
</dbReference>
<dbReference type="Gene3D" id="3.40.50.2300">
    <property type="match status" value="2"/>
</dbReference>
<evidence type="ECO:0000256" key="1">
    <source>
        <dbReference type="ARBA" id="ARBA00004196"/>
    </source>
</evidence>
<proteinExistence type="inferred from homology"/>
<feature type="domain" description="Periplasmic binding protein" evidence="5">
    <location>
        <begin position="60"/>
        <end position="311"/>
    </location>
</feature>
<dbReference type="EMBL" id="APNK01000003">
    <property type="protein sequence ID" value="KEZ78773.1"/>
    <property type="molecule type" value="Genomic_DNA"/>
</dbReference>
<dbReference type="eggNOG" id="COG1879">
    <property type="taxonomic scope" value="Bacteria"/>
</dbReference>
<organism evidence="6 7">
    <name type="scientific">Salinisphaera hydrothermalis (strain C41B8)</name>
    <dbReference type="NCBI Taxonomy" id="1304275"/>
    <lineage>
        <taxon>Bacteria</taxon>
        <taxon>Pseudomonadati</taxon>
        <taxon>Pseudomonadota</taxon>
        <taxon>Gammaproteobacteria</taxon>
        <taxon>Salinisphaerales</taxon>
        <taxon>Salinisphaeraceae</taxon>
        <taxon>Salinisphaera</taxon>
    </lineage>
</organism>
<evidence type="ECO:0000256" key="2">
    <source>
        <dbReference type="ARBA" id="ARBA00007639"/>
    </source>
</evidence>
<protein>
    <submittedName>
        <fullName evidence="6">Sugar ABC transporter substrate-binding protein</fullName>
    </submittedName>
</protein>
<dbReference type="PANTHER" id="PTHR46847">
    <property type="entry name" value="D-ALLOSE-BINDING PERIPLASMIC PROTEIN-RELATED"/>
    <property type="match status" value="1"/>
</dbReference>
<dbReference type="GO" id="GO:0030246">
    <property type="term" value="F:carbohydrate binding"/>
    <property type="evidence" value="ECO:0007669"/>
    <property type="project" value="UniProtKB-ARBA"/>
</dbReference>
<dbReference type="InterPro" id="IPR028082">
    <property type="entry name" value="Peripla_BP_I"/>
</dbReference>
<dbReference type="STRING" id="1304275.C41B8_04121"/>
<sequence>MFELPHPRHLVAGLLGLAAVATLGATGVASAADNAQCQADSPSHKPLSEMTVGFAQAQNLANPFRAGETASIRSAAKAAGIKKLVYANADSDQAKQVSDIQAMISQGVDALIVAPLNSTGLQPAFKAARAHHIPVITIDRHTAGKPCRDFIAFMGSDFHKQAVRAAQQLVKATNGQARIVELQGAYGNSVETARTKGFAQVIDQHKGMQIVAKQPGDWSTTKAQKVMSQILLSHPDINAVFAQSDNMALGAIKALQQFGKKPGRDVKIVTIDGVKAVVKKVANGEVAADVETNPRFGPRAFSMLAHYADGKPVPEQVIMHDTLYTPDNAATKLEQGSVY</sequence>
<dbReference type="InterPro" id="IPR025997">
    <property type="entry name" value="SBP_2_dom"/>
</dbReference>
<dbReference type="SUPFAM" id="SSF53822">
    <property type="entry name" value="Periplasmic binding protein-like I"/>
    <property type="match status" value="1"/>
</dbReference>
<keyword evidence="3 4" id="KW-0732">Signal</keyword>
<reference evidence="6 7" key="1">
    <citation type="submission" date="2013-03" db="EMBL/GenBank/DDBJ databases">
        <title>Salinisphaera hydrothermalis C41B8 Genome Sequencing.</title>
        <authorList>
            <person name="Li C."/>
            <person name="Lai Q."/>
            <person name="Shao Z."/>
        </authorList>
    </citation>
    <scope>NUCLEOTIDE SEQUENCE [LARGE SCALE GENOMIC DNA]</scope>
    <source>
        <strain evidence="6 7">C41B8</strain>
    </source>
</reference>
<evidence type="ECO:0000313" key="6">
    <source>
        <dbReference type="EMBL" id="KEZ78773.1"/>
    </source>
</evidence>
<dbReference type="PANTHER" id="PTHR46847:SF3">
    <property type="entry name" value="GALACTOFURANOSE-BINDING PROTEIN YTFQ"/>
    <property type="match status" value="1"/>
</dbReference>
<dbReference type="Proteomes" id="UP000028302">
    <property type="component" value="Unassembled WGS sequence"/>
</dbReference>
<gene>
    <name evidence="6" type="ORF">C41B8_04121</name>
</gene>
<dbReference type="AlphaFoldDB" id="A0A084IPY9"/>
<dbReference type="OrthoDB" id="4827464at2"/>